<dbReference type="Proteomes" id="UP000032900">
    <property type="component" value="Unassembled WGS sequence"/>
</dbReference>
<keyword evidence="2" id="KW-0663">Pyridoxal phosphate</keyword>
<evidence type="ECO:0000256" key="3">
    <source>
        <dbReference type="RuleBase" id="RU000481"/>
    </source>
</evidence>
<proteinExistence type="inferred from homology"/>
<sequence>MPPNLIVVRSLTKDFGLPGLRAGYLVATPVIAQAINQLRMPWSVNALAQAAIGFIMTHYKDLLPDTAAILKESQRVQNILSKLPQLQVTPSDCNYFLVKTKVGDAADLKRYLLQNHGFLIRDAANFRSLSPQHFRLAVLQPDQNNQLISAIQSWIGQVC</sequence>
<protein>
    <recommendedName>
        <fullName evidence="3">Aminotransferase</fullName>
        <ecNumber evidence="3">2.6.1.-</ecNumber>
    </recommendedName>
</protein>
<dbReference type="Gene3D" id="3.40.640.10">
    <property type="entry name" value="Type I PLP-dependent aspartate aminotransferase-like (Major domain)"/>
    <property type="match status" value="1"/>
</dbReference>
<comment type="similarity">
    <text evidence="3">Belongs to the class-I pyridoxal-phosphate-dependent aminotransferase family.</text>
</comment>
<feature type="domain" description="Aminotransferase class I/classII large" evidence="4">
    <location>
        <begin position="3"/>
        <end position="151"/>
    </location>
</feature>
<reference evidence="5 6" key="1">
    <citation type="journal article" date="2015" name="Microbes Environ.">
        <title>Distribution and evolution of nitrogen fixation genes in the phylum bacteroidetes.</title>
        <authorList>
            <person name="Inoue J."/>
            <person name="Oshima K."/>
            <person name="Suda W."/>
            <person name="Sakamoto M."/>
            <person name="Iino T."/>
            <person name="Noda S."/>
            <person name="Hongoh Y."/>
            <person name="Hattori M."/>
            <person name="Ohkuma M."/>
        </authorList>
    </citation>
    <scope>NUCLEOTIDE SEQUENCE [LARGE SCALE GENOMIC DNA]</scope>
    <source>
        <strain evidence="5">JCM 15548</strain>
    </source>
</reference>
<dbReference type="AlphaFoldDB" id="A0A0E9LT91"/>
<dbReference type="STRING" id="1236989.JCM15548_128"/>
<dbReference type="PANTHER" id="PTHR42885:SF1">
    <property type="entry name" value="THREONINE-PHOSPHATE DECARBOXYLASE"/>
    <property type="match status" value="1"/>
</dbReference>
<dbReference type="InterPro" id="IPR004838">
    <property type="entry name" value="NHTrfase_class1_PyrdxlP-BS"/>
</dbReference>
<dbReference type="Gene3D" id="3.90.1150.10">
    <property type="entry name" value="Aspartate Aminotransferase, domain 1"/>
    <property type="match status" value="1"/>
</dbReference>
<dbReference type="InterPro" id="IPR015424">
    <property type="entry name" value="PyrdxlP-dep_Trfase"/>
</dbReference>
<dbReference type="PROSITE" id="PS00105">
    <property type="entry name" value="AA_TRANSFER_CLASS_1"/>
    <property type="match status" value="1"/>
</dbReference>
<dbReference type="Pfam" id="PF00155">
    <property type="entry name" value="Aminotran_1_2"/>
    <property type="match status" value="1"/>
</dbReference>
<dbReference type="InterPro" id="IPR004839">
    <property type="entry name" value="Aminotransferase_I/II_large"/>
</dbReference>
<dbReference type="EMBL" id="BAZW01000001">
    <property type="protein sequence ID" value="GAO28070.1"/>
    <property type="molecule type" value="Genomic_DNA"/>
</dbReference>
<dbReference type="SUPFAM" id="SSF53383">
    <property type="entry name" value="PLP-dependent transferases"/>
    <property type="match status" value="1"/>
</dbReference>
<evidence type="ECO:0000313" key="6">
    <source>
        <dbReference type="Proteomes" id="UP000032900"/>
    </source>
</evidence>
<comment type="caution">
    <text evidence="5">The sequence shown here is derived from an EMBL/GenBank/DDBJ whole genome shotgun (WGS) entry which is preliminary data.</text>
</comment>
<organism evidence="5 6">
    <name type="scientific">Geofilum rubicundum JCM 15548</name>
    <dbReference type="NCBI Taxonomy" id="1236989"/>
    <lineage>
        <taxon>Bacteria</taxon>
        <taxon>Pseudomonadati</taxon>
        <taxon>Bacteroidota</taxon>
        <taxon>Bacteroidia</taxon>
        <taxon>Marinilabiliales</taxon>
        <taxon>Marinilabiliaceae</taxon>
        <taxon>Geofilum</taxon>
    </lineage>
</organism>
<dbReference type="InterPro" id="IPR015421">
    <property type="entry name" value="PyrdxlP-dep_Trfase_major"/>
</dbReference>
<dbReference type="CDD" id="cd00609">
    <property type="entry name" value="AAT_like"/>
    <property type="match status" value="1"/>
</dbReference>
<comment type="cofactor">
    <cofactor evidence="1 3">
        <name>pyridoxal 5'-phosphate</name>
        <dbReference type="ChEBI" id="CHEBI:597326"/>
    </cofactor>
</comment>
<accession>A0A0E9LT91</accession>
<dbReference type="EC" id="2.6.1.-" evidence="3"/>
<dbReference type="InterPro" id="IPR015422">
    <property type="entry name" value="PyrdxlP-dep_Trfase_small"/>
</dbReference>
<evidence type="ECO:0000313" key="5">
    <source>
        <dbReference type="EMBL" id="GAO28070.1"/>
    </source>
</evidence>
<keyword evidence="3" id="KW-0808">Transferase</keyword>
<name>A0A0E9LT91_9BACT</name>
<evidence type="ECO:0000259" key="4">
    <source>
        <dbReference type="Pfam" id="PF00155"/>
    </source>
</evidence>
<dbReference type="PANTHER" id="PTHR42885">
    <property type="entry name" value="HISTIDINOL-PHOSPHATE AMINOTRANSFERASE-RELATED"/>
    <property type="match status" value="1"/>
</dbReference>
<dbReference type="GO" id="GO:0030170">
    <property type="term" value="F:pyridoxal phosphate binding"/>
    <property type="evidence" value="ECO:0007669"/>
    <property type="project" value="InterPro"/>
</dbReference>
<keyword evidence="3" id="KW-0032">Aminotransferase</keyword>
<evidence type="ECO:0000256" key="2">
    <source>
        <dbReference type="ARBA" id="ARBA00022898"/>
    </source>
</evidence>
<evidence type="ECO:0000256" key="1">
    <source>
        <dbReference type="ARBA" id="ARBA00001933"/>
    </source>
</evidence>
<keyword evidence="6" id="KW-1185">Reference proteome</keyword>
<gene>
    <name evidence="5" type="ORF">JCM15548_128</name>
</gene>
<dbReference type="GO" id="GO:0008483">
    <property type="term" value="F:transaminase activity"/>
    <property type="evidence" value="ECO:0007669"/>
    <property type="project" value="UniProtKB-KW"/>
</dbReference>